<keyword evidence="7" id="KW-0812">Transmembrane</keyword>
<protein>
    <recommendedName>
        <fullName evidence="5">Aldehyde dehydrogenase</fullName>
    </recommendedName>
</protein>
<dbReference type="OrthoDB" id="440325at2759"/>
<proteinExistence type="inferred from homology"/>
<name>A0A0J6EZH1_COCPO</name>
<dbReference type="FunFam" id="3.40.605.10:FF:000004">
    <property type="entry name" value="Aldehyde dehydrogenase"/>
    <property type="match status" value="1"/>
</dbReference>
<gene>
    <name evidence="9" type="ORF">CPAG_02342</name>
</gene>
<reference evidence="10" key="3">
    <citation type="journal article" date="2010" name="Genome Res.">
        <title>Population genomic sequencing of Coccidioides fungi reveals recent hybridization and transposon control.</title>
        <authorList>
            <person name="Neafsey D.E."/>
            <person name="Barker B.M."/>
            <person name="Sharpton T.J."/>
            <person name="Stajich J.E."/>
            <person name="Park D.J."/>
            <person name="Whiston E."/>
            <person name="Hung C.-Y."/>
            <person name="McMahan C."/>
            <person name="White J."/>
            <person name="Sykes S."/>
            <person name="Heiman D."/>
            <person name="Young S."/>
            <person name="Zeng Q."/>
            <person name="Abouelleil A."/>
            <person name="Aftuck L."/>
            <person name="Bessette D."/>
            <person name="Brown A."/>
            <person name="FitzGerald M."/>
            <person name="Lui A."/>
            <person name="Macdonald J.P."/>
            <person name="Priest M."/>
            <person name="Orbach M.J."/>
            <person name="Galgiani J.N."/>
            <person name="Kirkland T.N."/>
            <person name="Cole G.T."/>
            <person name="Birren B.W."/>
            <person name="Henn M.R."/>
            <person name="Taylor J.W."/>
            <person name="Rounsley S.D."/>
        </authorList>
    </citation>
    <scope>NUCLEOTIDE SEQUENCE [LARGE SCALE GENOMIC DNA]</scope>
    <source>
        <strain evidence="10">RMSCC 3488</strain>
    </source>
</reference>
<dbReference type="InterPro" id="IPR012394">
    <property type="entry name" value="Aldehyde_DH_NAD(P)"/>
</dbReference>
<dbReference type="InterPro" id="IPR016163">
    <property type="entry name" value="Ald_DH_C"/>
</dbReference>
<dbReference type="InterPro" id="IPR015590">
    <property type="entry name" value="Aldehyde_DH_dom"/>
</dbReference>
<dbReference type="GO" id="GO:0004029">
    <property type="term" value="F:aldehyde dehydrogenase (NAD+) activity"/>
    <property type="evidence" value="ECO:0007669"/>
    <property type="project" value="TreeGrafter"/>
</dbReference>
<evidence type="ECO:0000259" key="8">
    <source>
        <dbReference type="Pfam" id="PF00171"/>
    </source>
</evidence>
<evidence type="ECO:0000256" key="6">
    <source>
        <dbReference type="PIRSR" id="PIRSR036492-1"/>
    </source>
</evidence>
<feature type="active site" evidence="6">
    <location>
        <position position="224"/>
    </location>
</feature>
<dbReference type="FunFam" id="3.40.309.10:FF:000025">
    <property type="entry name" value="Aldehyde dehydrogenase"/>
    <property type="match status" value="1"/>
</dbReference>
<evidence type="ECO:0000256" key="5">
    <source>
        <dbReference type="PIRNR" id="PIRNR036492"/>
    </source>
</evidence>
<dbReference type="SUPFAM" id="SSF53720">
    <property type="entry name" value="ALDH-like"/>
    <property type="match status" value="1"/>
</dbReference>
<dbReference type="PANTHER" id="PTHR43570:SF11">
    <property type="entry name" value="ALDEHYDE DEHYDROGENASE"/>
    <property type="match status" value="1"/>
</dbReference>
<sequence>MGAVDIPKLRFTPVDEIPERVRRLRTTFFQQKTRPIDFRILQLRKLYWAIKDRERAIKEALHRDLGKAEYESYLTEITMLENDIIFCTKNLPKWAKDEKAPDIDLTYSLMKPTIRKDPLGCVLIIGAFNFPFLLTLGPVIGAIAAGNTVMIKPSETAANSAAVIQDIIEATFDPSFVCMTQGGVEETKTLLSQKWDKICFTGSSKVGRIVAQAAAPNLTPVLLELGGRNPAFITKNADLRLAARRLLWGKTLNAGQVCTSQNYILADKEVVPRLVDEFAKALKEYYPQGLKASPDYSRMINEAAFHRVKAMIDNSKGKILLGGTMDEAEKFIEPTVVQVDSVEDSLLTEESFGPIIPILPVENLDEAIKIANEIDSTPLGLYPFGTKQEVEKVLTAVRSGGASINDAFMHISVPTLPFGGVGESGTGCYHGRSSFEAFVHRRSITTTPGWVERVLAIRYPPYSGKLSKFLGAGAMRPNFDRSGREKRGMLGWLVWMVTLGGGATKSGAARSTAAALVAYGLQQYAKRASKL</sequence>
<evidence type="ECO:0000256" key="2">
    <source>
        <dbReference type="ARBA" id="ARBA00022746"/>
    </source>
</evidence>
<feature type="transmembrane region" description="Helical" evidence="7">
    <location>
        <begin position="119"/>
        <end position="145"/>
    </location>
</feature>
<dbReference type="GO" id="GO:0005737">
    <property type="term" value="C:cytoplasm"/>
    <property type="evidence" value="ECO:0007669"/>
    <property type="project" value="TreeGrafter"/>
</dbReference>
<dbReference type="VEuPathDB" id="FungiDB:CPAG_02342"/>
<evidence type="ECO:0000256" key="4">
    <source>
        <dbReference type="ARBA" id="ARBA00023027"/>
    </source>
</evidence>
<organism evidence="9 10">
    <name type="scientific">Coccidioides posadasii RMSCC 3488</name>
    <dbReference type="NCBI Taxonomy" id="454284"/>
    <lineage>
        <taxon>Eukaryota</taxon>
        <taxon>Fungi</taxon>
        <taxon>Dikarya</taxon>
        <taxon>Ascomycota</taxon>
        <taxon>Pezizomycotina</taxon>
        <taxon>Eurotiomycetes</taxon>
        <taxon>Eurotiomycetidae</taxon>
        <taxon>Onygenales</taxon>
        <taxon>Onygenaceae</taxon>
        <taxon>Coccidioides</taxon>
    </lineage>
</organism>
<dbReference type="Gene3D" id="3.40.605.10">
    <property type="entry name" value="Aldehyde Dehydrogenase, Chain A, domain 1"/>
    <property type="match status" value="1"/>
</dbReference>
<evidence type="ECO:0000313" key="9">
    <source>
        <dbReference type="EMBL" id="KMM66001.1"/>
    </source>
</evidence>
<dbReference type="InterPro" id="IPR016162">
    <property type="entry name" value="Ald_DH_N"/>
</dbReference>
<dbReference type="CDD" id="cd07135">
    <property type="entry name" value="ALDH_F14-YMR110C"/>
    <property type="match status" value="1"/>
</dbReference>
<reference evidence="9 10" key="1">
    <citation type="submission" date="2007-06" db="EMBL/GenBank/DDBJ databases">
        <title>The Genome Sequence of Coccidioides posadasii RMSCC_3488.</title>
        <authorList>
            <consortium name="Coccidioides Genome Resources Consortium"/>
            <consortium name="The Broad Institute Genome Sequencing Platform"/>
            <person name="Henn M.R."/>
            <person name="Sykes S."/>
            <person name="Young S."/>
            <person name="Jaffe D."/>
            <person name="Berlin A."/>
            <person name="Alvarez P."/>
            <person name="Butler J."/>
            <person name="Gnerre S."/>
            <person name="Grabherr M."/>
            <person name="Mauceli E."/>
            <person name="Brockman W."/>
            <person name="Kodira C."/>
            <person name="Alvarado L."/>
            <person name="Zeng Q."/>
            <person name="Crawford M."/>
            <person name="Antoine C."/>
            <person name="Devon K."/>
            <person name="Galgiani J."/>
            <person name="Orsborn K."/>
            <person name="Lewis M.L."/>
            <person name="Nusbaum C."/>
            <person name="Galagan J."/>
            <person name="Birren B."/>
        </authorList>
    </citation>
    <scope>NUCLEOTIDE SEQUENCE [LARGE SCALE GENOMIC DNA]</scope>
    <source>
        <strain evidence="9 10">RMSCC 3488</strain>
    </source>
</reference>
<dbReference type="PANTHER" id="PTHR43570">
    <property type="entry name" value="ALDEHYDE DEHYDROGENASE"/>
    <property type="match status" value="1"/>
</dbReference>
<dbReference type="Gene3D" id="3.40.309.10">
    <property type="entry name" value="Aldehyde Dehydrogenase, Chain A, domain 2"/>
    <property type="match status" value="1"/>
</dbReference>
<keyword evidence="3 5" id="KW-0560">Oxidoreductase</keyword>
<dbReference type="EMBL" id="DS268109">
    <property type="protein sequence ID" value="KMM66001.1"/>
    <property type="molecule type" value="Genomic_DNA"/>
</dbReference>
<feature type="active site" evidence="6">
    <location>
        <position position="258"/>
    </location>
</feature>
<dbReference type="Pfam" id="PF00171">
    <property type="entry name" value="Aldedh"/>
    <property type="match status" value="1"/>
</dbReference>
<feature type="domain" description="Aldehyde dehydrogenase" evidence="8">
    <location>
        <begin position="26"/>
        <end position="443"/>
    </location>
</feature>
<evidence type="ECO:0000256" key="1">
    <source>
        <dbReference type="ARBA" id="ARBA00009986"/>
    </source>
</evidence>
<evidence type="ECO:0000313" key="10">
    <source>
        <dbReference type="Proteomes" id="UP000054567"/>
    </source>
</evidence>
<keyword evidence="2" id="KW-0125">Carotenoid biosynthesis</keyword>
<dbReference type="GO" id="GO:0016117">
    <property type="term" value="P:carotenoid biosynthetic process"/>
    <property type="evidence" value="ECO:0007669"/>
    <property type="project" value="UniProtKB-KW"/>
</dbReference>
<dbReference type="Proteomes" id="UP000054567">
    <property type="component" value="Unassembled WGS sequence"/>
</dbReference>
<dbReference type="GO" id="GO:0006081">
    <property type="term" value="P:aldehyde metabolic process"/>
    <property type="evidence" value="ECO:0007669"/>
    <property type="project" value="InterPro"/>
</dbReference>
<keyword evidence="7" id="KW-1133">Transmembrane helix</keyword>
<evidence type="ECO:0000256" key="7">
    <source>
        <dbReference type="SAM" id="Phobius"/>
    </source>
</evidence>
<reference evidence="10" key="2">
    <citation type="journal article" date="2009" name="Genome Res.">
        <title>Comparative genomic analyses of the human fungal pathogens Coccidioides and their relatives.</title>
        <authorList>
            <person name="Sharpton T.J."/>
            <person name="Stajich J.E."/>
            <person name="Rounsley S.D."/>
            <person name="Gardner M.J."/>
            <person name="Wortman J.R."/>
            <person name="Jordar V.S."/>
            <person name="Maiti R."/>
            <person name="Kodira C.D."/>
            <person name="Neafsey D.E."/>
            <person name="Zeng Q."/>
            <person name="Hung C.-Y."/>
            <person name="McMahan C."/>
            <person name="Muszewska A."/>
            <person name="Grynberg M."/>
            <person name="Mandel M.A."/>
            <person name="Kellner E.M."/>
            <person name="Barker B.M."/>
            <person name="Galgiani J.N."/>
            <person name="Orbach M.J."/>
            <person name="Kirkland T.N."/>
            <person name="Cole G.T."/>
            <person name="Henn M.R."/>
            <person name="Birren B.W."/>
            <person name="Taylor J.W."/>
        </authorList>
    </citation>
    <scope>NUCLEOTIDE SEQUENCE [LARGE SCALE GENOMIC DNA]</scope>
    <source>
        <strain evidence="10">RMSCC 3488</strain>
    </source>
</reference>
<dbReference type="InterPro" id="IPR016161">
    <property type="entry name" value="Ald_DH/histidinol_DH"/>
</dbReference>
<dbReference type="PIRSF" id="PIRSF036492">
    <property type="entry name" value="ALDH"/>
    <property type="match status" value="1"/>
</dbReference>
<evidence type="ECO:0000256" key="3">
    <source>
        <dbReference type="ARBA" id="ARBA00023002"/>
    </source>
</evidence>
<dbReference type="AlphaFoldDB" id="A0A0J6EZH1"/>
<comment type="similarity">
    <text evidence="1 5">Belongs to the aldehyde dehydrogenase family.</text>
</comment>
<accession>A0A0J6EZH1</accession>
<keyword evidence="7" id="KW-0472">Membrane</keyword>
<keyword evidence="4" id="KW-0520">NAD</keyword>